<evidence type="ECO:0000313" key="3">
    <source>
        <dbReference type="Proteomes" id="UP001623232"/>
    </source>
</evidence>
<name>A0ABZ2XNL5_9RHOB</name>
<keyword evidence="3" id="KW-1185">Reference proteome</keyword>
<keyword evidence="1" id="KW-0812">Transmembrane</keyword>
<reference evidence="2 3" key="1">
    <citation type="submission" date="2023-04" db="EMBL/GenBank/DDBJ databases">
        <title>Complete genome sequence of Alisedimentitalea scapharcae.</title>
        <authorList>
            <person name="Rong J.-C."/>
            <person name="Yi M.-L."/>
            <person name="Zhao Q."/>
        </authorList>
    </citation>
    <scope>NUCLEOTIDE SEQUENCE [LARGE SCALE GENOMIC DNA]</scope>
    <source>
        <strain evidence="2 3">KCTC 42119</strain>
    </source>
</reference>
<proteinExistence type="predicted"/>
<organism evidence="2 3">
    <name type="scientific">Aliisedimentitalea scapharcae</name>
    <dbReference type="NCBI Taxonomy" id="1524259"/>
    <lineage>
        <taxon>Bacteria</taxon>
        <taxon>Pseudomonadati</taxon>
        <taxon>Pseudomonadota</taxon>
        <taxon>Alphaproteobacteria</taxon>
        <taxon>Rhodobacterales</taxon>
        <taxon>Roseobacteraceae</taxon>
        <taxon>Aliisedimentitalea</taxon>
    </lineage>
</organism>
<accession>A0ABZ2XNL5</accession>
<sequence length="43" mass="4673">MNPQSGSSEMVQFTDGWWILPGVAAGVLLWVPILRAGWQFLGG</sequence>
<evidence type="ECO:0000256" key="1">
    <source>
        <dbReference type="SAM" id="Phobius"/>
    </source>
</evidence>
<feature type="transmembrane region" description="Helical" evidence="1">
    <location>
        <begin position="17"/>
        <end position="38"/>
    </location>
</feature>
<protein>
    <submittedName>
        <fullName evidence="2">Uncharacterized protein</fullName>
    </submittedName>
</protein>
<keyword evidence="1" id="KW-0472">Membrane</keyword>
<evidence type="ECO:0000313" key="2">
    <source>
        <dbReference type="EMBL" id="WZK87661.1"/>
    </source>
</evidence>
<gene>
    <name evidence="2" type="ORF">QEZ52_13705</name>
</gene>
<dbReference type="EMBL" id="CP123584">
    <property type="protein sequence ID" value="WZK87661.1"/>
    <property type="molecule type" value="Genomic_DNA"/>
</dbReference>
<keyword evidence="1" id="KW-1133">Transmembrane helix</keyword>
<dbReference type="Proteomes" id="UP001623232">
    <property type="component" value="Chromosome"/>
</dbReference>
<dbReference type="RefSeq" id="WP_406644939.1">
    <property type="nucleotide sequence ID" value="NZ_CP123584.1"/>
</dbReference>